<accession>A0A174M840</accession>
<dbReference type="EMBL" id="CZBE01000002">
    <property type="protein sequence ID" value="CUP30210.1"/>
    <property type="molecule type" value="Genomic_DNA"/>
</dbReference>
<reference evidence="5" key="2">
    <citation type="submission" date="2017-04" db="EMBL/GenBank/DDBJ databases">
        <title>Function of individual gut microbiota members based on whole genome sequencing of pure cultures obtained from chicken caecum.</title>
        <authorList>
            <person name="Medvecky M."/>
            <person name="Cejkova D."/>
            <person name="Polansky O."/>
            <person name="Karasova D."/>
            <person name="Kubasova T."/>
            <person name="Cizek A."/>
            <person name="Rychlik I."/>
        </authorList>
    </citation>
    <scope>NUCLEOTIDE SEQUENCE [LARGE SCALE GENOMIC DNA]</scope>
    <source>
        <strain evidence="5">An175</strain>
    </source>
</reference>
<organism evidence="1 4">
    <name type="scientific">Anaerotruncus colihominis</name>
    <dbReference type="NCBI Taxonomy" id="169435"/>
    <lineage>
        <taxon>Bacteria</taxon>
        <taxon>Bacillati</taxon>
        <taxon>Bacillota</taxon>
        <taxon>Clostridia</taxon>
        <taxon>Eubacteriales</taxon>
        <taxon>Oscillospiraceae</taxon>
        <taxon>Anaerotruncus</taxon>
    </lineage>
</organism>
<reference evidence="1 4" key="1">
    <citation type="submission" date="2015-09" db="EMBL/GenBank/DDBJ databases">
        <authorList>
            <consortium name="Pathogen Informatics"/>
        </authorList>
    </citation>
    <scope>NUCLEOTIDE SEQUENCE [LARGE SCALE GENOMIC DNA]</scope>
    <source>
        <strain evidence="1 4">2789STDY5834939</strain>
    </source>
</reference>
<dbReference type="EMBL" id="QVME01000004">
    <property type="protein sequence ID" value="RGE67690.1"/>
    <property type="molecule type" value="Genomic_DNA"/>
</dbReference>
<dbReference type="AlphaFoldDB" id="A0A174M840"/>
<protein>
    <submittedName>
        <fullName evidence="1">Uncharacterized protein</fullName>
    </submittedName>
</protein>
<sequence>MRRSQLFSNEIPPACQYCKYGFITRSGETVLCEKRGVTAPHASCRKYRYAPLKRVPKRPNALPVFDPSDFKL</sequence>
<evidence type="ECO:0000313" key="4">
    <source>
        <dbReference type="Proteomes" id="UP000095765"/>
    </source>
</evidence>
<evidence type="ECO:0000313" key="5">
    <source>
        <dbReference type="Proteomes" id="UP000196386"/>
    </source>
</evidence>
<reference evidence="2" key="3">
    <citation type="journal article" date="2018" name="BMC Genomics">
        <title>Whole genome sequencing and function prediction of 133 gut anaerobes isolated from chicken caecum in pure cultures.</title>
        <authorList>
            <person name="Medvecky M."/>
            <person name="Cejkova D."/>
            <person name="Polansky O."/>
            <person name="Karasova D."/>
            <person name="Kubasova T."/>
            <person name="Cizek A."/>
            <person name="Rychlik I."/>
        </authorList>
    </citation>
    <scope>NUCLEOTIDE SEQUENCE</scope>
    <source>
        <strain evidence="2">An175</strain>
    </source>
</reference>
<gene>
    <name evidence="2" type="ORF">B5F11_08455</name>
    <name evidence="3" type="ORF">DXC40_09360</name>
    <name evidence="1" type="ORF">ERS852551_00368</name>
</gene>
<evidence type="ECO:0000313" key="1">
    <source>
        <dbReference type="EMBL" id="CUP30210.1"/>
    </source>
</evidence>
<evidence type="ECO:0000313" key="3">
    <source>
        <dbReference type="EMBL" id="RGE67690.1"/>
    </source>
</evidence>
<evidence type="ECO:0000313" key="2">
    <source>
        <dbReference type="EMBL" id="OUP69662.1"/>
    </source>
</evidence>
<reference evidence="3 6" key="4">
    <citation type="submission" date="2018-08" db="EMBL/GenBank/DDBJ databases">
        <title>A genome reference for cultivated species of the human gut microbiota.</title>
        <authorList>
            <person name="Zou Y."/>
            <person name="Xue W."/>
            <person name="Luo G."/>
        </authorList>
    </citation>
    <scope>NUCLEOTIDE SEQUENCE [LARGE SCALE GENOMIC DNA]</scope>
    <source>
        <strain evidence="3 6">TF05-12AC</strain>
    </source>
</reference>
<evidence type="ECO:0000313" key="6">
    <source>
        <dbReference type="Proteomes" id="UP000260828"/>
    </source>
</evidence>
<dbReference type="Proteomes" id="UP000196386">
    <property type="component" value="Unassembled WGS sequence"/>
</dbReference>
<dbReference type="EMBL" id="NFKP01000008">
    <property type="protein sequence ID" value="OUP69662.1"/>
    <property type="molecule type" value="Genomic_DNA"/>
</dbReference>
<dbReference type="RefSeq" id="WP_024730001.1">
    <property type="nucleotide sequence ID" value="NZ_CP102255.1"/>
</dbReference>
<dbReference type="Proteomes" id="UP000095765">
    <property type="component" value="Unassembled WGS sequence"/>
</dbReference>
<name>A0A174M840_9FIRM</name>
<dbReference type="Proteomes" id="UP000260828">
    <property type="component" value="Unassembled WGS sequence"/>
</dbReference>
<proteinExistence type="predicted"/>